<evidence type="ECO:0000313" key="3">
    <source>
        <dbReference type="EMBL" id="MFB9674741.1"/>
    </source>
</evidence>
<feature type="region of interest" description="Disordered" evidence="1">
    <location>
        <begin position="39"/>
        <end position="100"/>
    </location>
</feature>
<dbReference type="InterPro" id="IPR012334">
    <property type="entry name" value="Pectin_lyas_fold"/>
</dbReference>
<dbReference type="InterPro" id="IPR006626">
    <property type="entry name" value="PbH1"/>
</dbReference>
<sequence length="399" mass="42030">MRLTIDIDRKTLVGMLVGAVITVIVVVLLRGLFGGGEDSATPIEDIRPKSADAPASQSSESLESPEQSSEPEDDTTRVEKEEDVEEFVASQEPPDIAVPLGKGRIACPEATVTVEDAAGFAEALEAAEPGAVIKLEPGVYNGRFVAAVSGTENEPIFICGPPEAIIDGGGVKKGYALHLNEVSHVRLVGFTVRNSQKGVMADRTTNTIIQQLTVHHIGDEAIHLRNFSTDNIVQYCMIYATGLRREKFGEGVYLGTAESNWAAFSGGQMDRSDRNTVRGNVIRATAEAIDIKEGTSDGHILGNVFDGSSLGGSKHNDSWVDVKGNGYLIQGNTGSGTNEDGFQTHKIVDGWGTGNVFRANIIDLGSSGGIGINDTAGGNKIACDNKVTGGPLSKTGNCS</sequence>
<evidence type="ECO:0000256" key="1">
    <source>
        <dbReference type="SAM" id="MobiDB-lite"/>
    </source>
</evidence>
<dbReference type="EMBL" id="JBHMBS010000002">
    <property type="protein sequence ID" value="MFB9674741.1"/>
    <property type="molecule type" value="Genomic_DNA"/>
</dbReference>
<feature type="compositionally biased region" description="Low complexity" evidence="1">
    <location>
        <begin position="56"/>
        <end position="68"/>
    </location>
</feature>
<reference evidence="3 4" key="1">
    <citation type="submission" date="2024-09" db="EMBL/GenBank/DDBJ databases">
        <authorList>
            <person name="Sun Q."/>
            <person name="Mori K."/>
        </authorList>
    </citation>
    <scope>NUCLEOTIDE SEQUENCE [LARGE SCALE GENOMIC DNA]</scope>
    <source>
        <strain evidence="3 4">JCM 3028</strain>
    </source>
</reference>
<feature type="transmembrane region" description="Helical" evidence="2">
    <location>
        <begin position="12"/>
        <end position="33"/>
    </location>
</feature>
<keyword evidence="2" id="KW-1133">Transmembrane helix</keyword>
<keyword evidence="2" id="KW-0472">Membrane</keyword>
<keyword evidence="2" id="KW-0812">Transmembrane</keyword>
<dbReference type="SUPFAM" id="SSF51126">
    <property type="entry name" value="Pectin lyase-like"/>
    <property type="match status" value="1"/>
</dbReference>
<evidence type="ECO:0000313" key="4">
    <source>
        <dbReference type="Proteomes" id="UP001589610"/>
    </source>
</evidence>
<dbReference type="InterPro" id="IPR011050">
    <property type="entry name" value="Pectin_lyase_fold/virulence"/>
</dbReference>
<comment type="caution">
    <text evidence="3">The sequence shown here is derived from an EMBL/GenBank/DDBJ whole genome shotgun (WGS) entry which is preliminary data.</text>
</comment>
<protein>
    <submittedName>
        <fullName evidence="3">Nitrous oxide reductase family maturation protein NosD</fullName>
    </submittedName>
</protein>
<organism evidence="3 4">
    <name type="scientific">Streptosporangium vulgare</name>
    <dbReference type="NCBI Taxonomy" id="46190"/>
    <lineage>
        <taxon>Bacteria</taxon>
        <taxon>Bacillati</taxon>
        <taxon>Actinomycetota</taxon>
        <taxon>Actinomycetes</taxon>
        <taxon>Streptosporangiales</taxon>
        <taxon>Streptosporangiaceae</taxon>
        <taxon>Streptosporangium</taxon>
    </lineage>
</organism>
<keyword evidence="4" id="KW-1185">Reference proteome</keyword>
<name>A0ABV5T740_9ACTN</name>
<dbReference type="SMART" id="SM00710">
    <property type="entry name" value="PbH1"/>
    <property type="match status" value="6"/>
</dbReference>
<dbReference type="Gene3D" id="2.160.20.10">
    <property type="entry name" value="Single-stranded right-handed beta-helix, Pectin lyase-like"/>
    <property type="match status" value="1"/>
</dbReference>
<accession>A0ABV5T740</accession>
<gene>
    <name evidence="3" type="ORF">ACFFRH_04510</name>
</gene>
<dbReference type="RefSeq" id="WP_344742798.1">
    <property type="nucleotide sequence ID" value="NZ_BAAAWW010000007.1"/>
</dbReference>
<evidence type="ECO:0000256" key="2">
    <source>
        <dbReference type="SAM" id="Phobius"/>
    </source>
</evidence>
<dbReference type="Proteomes" id="UP001589610">
    <property type="component" value="Unassembled WGS sequence"/>
</dbReference>
<proteinExistence type="predicted"/>